<sequence length="334" mass="37156">MTHAIDVVIYPGFKSMEAVGPVNVFTYANRHLERRGDPRRYDIRITAPDPGMIPSDTLLSLEATAKLAADDVADTVMITGAPDIERALDETPMIVDWCRANSGKIPRLAALCSGSFFLAASGALDGRRATTHWSVATLLQQRFPRVQVAADAIFIQDGNLWTSAGVSAAIDLALAFVEHDFGRDLALEVARDLVIFLKRPGGQSQFSTTLTSQMTTSPSVRELQSWVLANLGNPIKVDDLARRAGMSVRNFARLFQKETHTTPAEFIEIARCERAMGLLLDTNLPMKTIAFRCGFPSDEQMRKVFQRRFSLTPREYRERFKTTDSEMHALTFAR</sequence>
<dbReference type="PANTHER" id="PTHR43130">
    <property type="entry name" value="ARAC-FAMILY TRANSCRIPTIONAL REGULATOR"/>
    <property type="match status" value="1"/>
</dbReference>
<dbReference type="SMART" id="SM00342">
    <property type="entry name" value="HTH_ARAC"/>
    <property type="match status" value="1"/>
</dbReference>
<dbReference type="Pfam" id="PF01965">
    <property type="entry name" value="DJ-1_PfpI"/>
    <property type="match status" value="1"/>
</dbReference>
<reference evidence="4 5" key="1">
    <citation type="submission" date="2023-03" db="EMBL/GenBank/DDBJ databases">
        <authorList>
            <person name="Kaur S."/>
            <person name="Espinosa-Saiz D."/>
            <person name="Velazquez E."/>
            <person name="Menendez E."/>
            <person name="diCenzo G.C."/>
        </authorList>
    </citation>
    <scope>NUCLEOTIDE SEQUENCE [LARGE SCALE GENOMIC DNA]</scope>
    <source>
        <strain evidence="4 5">LMG 24692</strain>
    </source>
</reference>
<keyword evidence="5" id="KW-1185">Reference proteome</keyword>
<evidence type="ECO:0000259" key="3">
    <source>
        <dbReference type="PROSITE" id="PS01124"/>
    </source>
</evidence>
<dbReference type="Pfam" id="PF12833">
    <property type="entry name" value="HTH_18"/>
    <property type="match status" value="1"/>
</dbReference>
<evidence type="ECO:0000313" key="4">
    <source>
        <dbReference type="EMBL" id="WEX85732.1"/>
    </source>
</evidence>
<dbReference type="SUPFAM" id="SSF52317">
    <property type="entry name" value="Class I glutamine amidotransferase-like"/>
    <property type="match status" value="1"/>
</dbReference>
<evidence type="ECO:0000313" key="5">
    <source>
        <dbReference type="Proteomes" id="UP001229355"/>
    </source>
</evidence>
<feature type="domain" description="HTH araC/xylS-type" evidence="3">
    <location>
        <begin position="221"/>
        <end position="319"/>
    </location>
</feature>
<evidence type="ECO:0000256" key="1">
    <source>
        <dbReference type="ARBA" id="ARBA00023015"/>
    </source>
</evidence>
<dbReference type="PANTHER" id="PTHR43130:SF3">
    <property type="entry name" value="HTH-TYPE TRANSCRIPTIONAL REGULATOR RV1931C"/>
    <property type="match status" value="1"/>
</dbReference>
<evidence type="ECO:0000256" key="2">
    <source>
        <dbReference type="ARBA" id="ARBA00023163"/>
    </source>
</evidence>
<keyword evidence="2" id="KW-0804">Transcription</keyword>
<organism evidence="4 5">
    <name type="scientific">Sinorhizobium garamanticum</name>
    <dbReference type="NCBI Taxonomy" id="680247"/>
    <lineage>
        <taxon>Bacteria</taxon>
        <taxon>Pseudomonadati</taxon>
        <taxon>Pseudomonadota</taxon>
        <taxon>Alphaproteobacteria</taxon>
        <taxon>Hyphomicrobiales</taxon>
        <taxon>Rhizobiaceae</taxon>
        <taxon>Sinorhizobium/Ensifer group</taxon>
        <taxon>Sinorhizobium</taxon>
    </lineage>
</organism>
<dbReference type="Proteomes" id="UP001229355">
    <property type="component" value="Chromosome 1"/>
</dbReference>
<dbReference type="RefSeq" id="WP_280657816.1">
    <property type="nucleotide sequence ID" value="NZ_CP120373.1"/>
</dbReference>
<keyword evidence="1" id="KW-0805">Transcription regulation</keyword>
<dbReference type="InterPro" id="IPR018060">
    <property type="entry name" value="HTH_AraC"/>
</dbReference>
<dbReference type="InterPro" id="IPR002818">
    <property type="entry name" value="DJ-1/PfpI"/>
</dbReference>
<dbReference type="InterPro" id="IPR052158">
    <property type="entry name" value="INH-QAR"/>
</dbReference>
<gene>
    <name evidence="4" type="ORF">PZN02_001960</name>
</gene>
<dbReference type="SUPFAM" id="SSF46689">
    <property type="entry name" value="Homeodomain-like"/>
    <property type="match status" value="2"/>
</dbReference>
<accession>A0ABY8D5Y1</accession>
<dbReference type="InterPro" id="IPR029062">
    <property type="entry name" value="Class_I_gatase-like"/>
</dbReference>
<dbReference type="CDD" id="cd03137">
    <property type="entry name" value="GATase1_AraC_1"/>
    <property type="match status" value="1"/>
</dbReference>
<protein>
    <submittedName>
        <fullName evidence="4">GlxA family transcriptional regulator</fullName>
    </submittedName>
</protein>
<dbReference type="Gene3D" id="1.10.10.60">
    <property type="entry name" value="Homeodomain-like"/>
    <property type="match status" value="1"/>
</dbReference>
<dbReference type="InterPro" id="IPR009057">
    <property type="entry name" value="Homeodomain-like_sf"/>
</dbReference>
<dbReference type="Gene3D" id="3.40.50.880">
    <property type="match status" value="1"/>
</dbReference>
<name>A0ABY8D5Y1_9HYPH</name>
<dbReference type="EMBL" id="CP120373">
    <property type="protein sequence ID" value="WEX85732.1"/>
    <property type="molecule type" value="Genomic_DNA"/>
</dbReference>
<proteinExistence type="predicted"/>
<dbReference type="PROSITE" id="PS01124">
    <property type="entry name" value="HTH_ARAC_FAMILY_2"/>
    <property type="match status" value="1"/>
</dbReference>